<accession>A0ACA9JZY1</accession>
<dbReference type="Proteomes" id="UP000789525">
    <property type="component" value="Unassembled WGS sequence"/>
</dbReference>
<name>A0ACA9JZY1_9GLOM</name>
<dbReference type="EMBL" id="CAJVPT010000439">
    <property type="protein sequence ID" value="CAG8444494.1"/>
    <property type="molecule type" value="Genomic_DNA"/>
</dbReference>
<sequence>MNSMLKIDQHSESVESSSKTRAICLLTRSCPSNDKYCSYTPKLISKERLCQAVDILLDMQNDGGGFASYERIRGLSFLELMNPAEVFGNIMIEYSYPECTSSVITGLYAFSKYYPDYRADEINNRDLLIDRKVCDKAKKYIYDSQLEDGSWYGSWAICFTYATMFAMEALASYGETYKNR</sequence>
<evidence type="ECO:0000313" key="2">
    <source>
        <dbReference type="Proteomes" id="UP000789525"/>
    </source>
</evidence>
<protein>
    <submittedName>
        <fullName evidence="1">1404_t:CDS:1</fullName>
    </submittedName>
</protein>
<keyword evidence="2" id="KW-1185">Reference proteome</keyword>
<proteinExistence type="predicted"/>
<gene>
    <name evidence="1" type="ORF">ACOLOM_LOCUS427</name>
</gene>
<comment type="caution">
    <text evidence="1">The sequence shown here is derived from an EMBL/GenBank/DDBJ whole genome shotgun (WGS) entry which is preliminary data.</text>
</comment>
<reference evidence="1" key="1">
    <citation type="submission" date="2021-06" db="EMBL/GenBank/DDBJ databases">
        <authorList>
            <person name="Kallberg Y."/>
            <person name="Tangrot J."/>
            <person name="Rosling A."/>
        </authorList>
    </citation>
    <scope>NUCLEOTIDE SEQUENCE</scope>
    <source>
        <strain evidence="1">CL356</strain>
    </source>
</reference>
<organism evidence="1 2">
    <name type="scientific">Acaulospora colombiana</name>
    <dbReference type="NCBI Taxonomy" id="27376"/>
    <lineage>
        <taxon>Eukaryota</taxon>
        <taxon>Fungi</taxon>
        <taxon>Fungi incertae sedis</taxon>
        <taxon>Mucoromycota</taxon>
        <taxon>Glomeromycotina</taxon>
        <taxon>Glomeromycetes</taxon>
        <taxon>Diversisporales</taxon>
        <taxon>Acaulosporaceae</taxon>
        <taxon>Acaulospora</taxon>
    </lineage>
</organism>
<evidence type="ECO:0000313" key="1">
    <source>
        <dbReference type="EMBL" id="CAG8444494.1"/>
    </source>
</evidence>